<evidence type="ECO:0000313" key="1">
    <source>
        <dbReference type="EMBL" id="MBA4668832.1"/>
    </source>
</evidence>
<reference evidence="1" key="1">
    <citation type="journal article" date="2013" name="J. Plant Res.">
        <title>Effect of fungi and light on seed germination of three Opuntia species from semiarid lands of central Mexico.</title>
        <authorList>
            <person name="Delgado-Sanchez P."/>
            <person name="Jimenez-Bremont J.F."/>
            <person name="Guerrero-Gonzalez Mde L."/>
            <person name="Flores J."/>
        </authorList>
    </citation>
    <scope>NUCLEOTIDE SEQUENCE</scope>
    <source>
        <tissue evidence="1">Cladode</tissue>
    </source>
</reference>
<accession>A0A7C9AHT4</accession>
<name>A0A7C9AHT4_OPUST</name>
<organism evidence="1">
    <name type="scientific">Opuntia streptacantha</name>
    <name type="common">Prickly pear cactus</name>
    <name type="synonym">Opuntia cardona</name>
    <dbReference type="NCBI Taxonomy" id="393608"/>
    <lineage>
        <taxon>Eukaryota</taxon>
        <taxon>Viridiplantae</taxon>
        <taxon>Streptophyta</taxon>
        <taxon>Embryophyta</taxon>
        <taxon>Tracheophyta</taxon>
        <taxon>Spermatophyta</taxon>
        <taxon>Magnoliopsida</taxon>
        <taxon>eudicotyledons</taxon>
        <taxon>Gunneridae</taxon>
        <taxon>Pentapetalae</taxon>
        <taxon>Caryophyllales</taxon>
        <taxon>Cactineae</taxon>
        <taxon>Cactaceae</taxon>
        <taxon>Opuntioideae</taxon>
        <taxon>Opuntia</taxon>
    </lineage>
</organism>
<protein>
    <submittedName>
        <fullName evidence="1">Uncharacterized protein</fullName>
    </submittedName>
</protein>
<dbReference type="EMBL" id="GISG01241542">
    <property type="protein sequence ID" value="MBA4668832.1"/>
    <property type="molecule type" value="Transcribed_RNA"/>
</dbReference>
<sequence length="148" mass="17162">MMYSLAGLDFCSLIRRQSIPLGLPSTNRSWSIGLCQTISMGYCKTELFHFEEHLRRRGSATYHYCYLAWKRTHVTSWCIYDHIQHRGCTTHVSNFVLSNTTEYSLCNNISNANICAPLSSHCPWKAPTIAMEHRESPQIDRQCRHFIC</sequence>
<proteinExistence type="predicted"/>
<dbReference type="AlphaFoldDB" id="A0A7C9AHT4"/>
<reference evidence="1" key="2">
    <citation type="submission" date="2020-07" db="EMBL/GenBank/DDBJ databases">
        <authorList>
            <person name="Vera ALvarez R."/>
            <person name="Arias-Moreno D.M."/>
            <person name="Jimenez-Jacinto V."/>
            <person name="Jimenez-Bremont J.F."/>
            <person name="Swaminathan K."/>
            <person name="Moose S.P."/>
            <person name="Guerrero-Gonzalez M.L."/>
            <person name="Marino-Ramirez L."/>
            <person name="Landsman D."/>
            <person name="Rodriguez-Kessler M."/>
            <person name="Delgado-Sanchez P."/>
        </authorList>
    </citation>
    <scope>NUCLEOTIDE SEQUENCE</scope>
    <source>
        <tissue evidence="1">Cladode</tissue>
    </source>
</reference>